<evidence type="ECO:0000313" key="3">
    <source>
        <dbReference type="EMBL" id="TYT26520.1"/>
    </source>
</evidence>
<dbReference type="OrthoDB" id="5986592at2"/>
<proteinExistence type="predicted"/>
<dbReference type="Proteomes" id="UP000324973">
    <property type="component" value="Unassembled WGS sequence"/>
</dbReference>
<feature type="region of interest" description="Disordered" evidence="1">
    <location>
        <begin position="79"/>
        <end position="127"/>
    </location>
</feature>
<keyword evidence="2" id="KW-0732">Signal</keyword>
<evidence type="ECO:0000256" key="1">
    <source>
        <dbReference type="SAM" id="MobiDB-lite"/>
    </source>
</evidence>
<dbReference type="RefSeq" id="WP_149103071.1">
    <property type="nucleotide sequence ID" value="NZ_VTFT01000001.1"/>
</dbReference>
<accession>A0A5D4XUN8</accession>
<dbReference type="AlphaFoldDB" id="A0A5D4XUN8"/>
<evidence type="ECO:0000256" key="2">
    <source>
        <dbReference type="SAM" id="SignalP"/>
    </source>
</evidence>
<reference evidence="3 4" key="1">
    <citation type="submission" date="2019-08" db="EMBL/GenBank/DDBJ databases">
        <title>Luteimonas viscosus sp. nov., isolated from soil of a sunflower field.</title>
        <authorList>
            <person name="Jianli Z."/>
            <person name="Ying Z."/>
        </authorList>
    </citation>
    <scope>NUCLEOTIDE SEQUENCE [LARGE SCALE GENOMIC DNA]</scope>
    <source>
        <strain evidence="3 4">XBU10</strain>
    </source>
</reference>
<feature type="compositionally biased region" description="Polar residues" evidence="1">
    <location>
        <begin position="90"/>
        <end position="102"/>
    </location>
</feature>
<evidence type="ECO:0000313" key="4">
    <source>
        <dbReference type="Proteomes" id="UP000324973"/>
    </source>
</evidence>
<protein>
    <submittedName>
        <fullName evidence="3">Copper resistance protein NlpE</fullName>
    </submittedName>
</protein>
<name>A0A5D4XUN8_9GAMM</name>
<feature type="chain" id="PRO_5022903572" evidence="2">
    <location>
        <begin position="26"/>
        <end position="173"/>
    </location>
</feature>
<feature type="signal peptide" evidence="2">
    <location>
        <begin position="1"/>
        <end position="25"/>
    </location>
</feature>
<keyword evidence="4" id="KW-1185">Reference proteome</keyword>
<gene>
    <name evidence="3" type="ORF">FZO89_09755</name>
</gene>
<sequence>MNGKATILGVLAAVAAGLPAAPARARDACLVGSWSPVGNGAAEWVQRQAPGMKMMVTQQVATLRLGADGHYSLQSQVRAEAGNEGRSARSDGTFSARGSWSSADGKLTLAPTASTTDGKVELGAGNGPTTGFALPKSGAQATIHEYACKGDVLETRMPIPGVADPIVQRYRRQ</sequence>
<dbReference type="EMBL" id="VTFT01000001">
    <property type="protein sequence ID" value="TYT26520.1"/>
    <property type="molecule type" value="Genomic_DNA"/>
</dbReference>
<comment type="caution">
    <text evidence="3">The sequence shown here is derived from an EMBL/GenBank/DDBJ whole genome shotgun (WGS) entry which is preliminary data.</text>
</comment>
<organism evidence="3 4">
    <name type="scientific">Luteimonas viscosa</name>
    <dbReference type="NCBI Taxonomy" id="1132694"/>
    <lineage>
        <taxon>Bacteria</taxon>
        <taxon>Pseudomonadati</taxon>
        <taxon>Pseudomonadota</taxon>
        <taxon>Gammaproteobacteria</taxon>
        <taxon>Lysobacterales</taxon>
        <taxon>Lysobacteraceae</taxon>
        <taxon>Luteimonas</taxon>
    </lineage>
</organism>